<dbReference type="AlphaFoldDB" id="A0A6A5R1T9"/>
<keyword evidence="2" id="KW-1185">Reference proteome</keyword>
<organism evidence="1 2">
    <name type="scientific">Ampelomyces quisqualis</name>
    <name type="common">Powdery mildew agent</name>
    <dbReference type="NCBI Taxonomy" id="50730"/>
    <lineage>
        <taxon>Eukaryota</taxon>
        <taxon>Fungi</taxon>
        <taxon>Dikarya</taxon>
        <taxon>Ascomycota</taxon>
        <taxon>Pezizomycotina</taxon>
        <taxon>Dothideomycetes</taxon>
        <taxon>Pleosporomycetidae</taxon>
        <taxon>Pleosporales</taxon>
        <taxon>Pleosporineae</taxon>
        <taxon>Phaeosphaeriaceae</taxon>
        <taxon>Ampelomyces</taxon>
    </lineage>
</organism>
<dbReference type="Proteomes" id="UP000800096">
    <property type="component" value="Unassembled WGS sequence"/>
</dbReference>
<accession>A0A6A5R1T9</accession>
<evidence type="ECO:0000313" key="2">
    <source>
        <dbReference type="Proteomes" id="UP000800096"/>
    </source>
</evidence>
<sequence length="241" mass="27098">KGLVLHDMMLADAKGAGQMMTPPRNSAESEFQAVEDLQRFNYIMETRPSLPNILLLRVALLLENIGIEFESCVEQEACNDINHAHNSFISHYVINPRSGIIVAVDNLSPTEANRAEGLKAESIPDLKNWSDVAFLQWKSRASETFDLKYVIRYNVLNFQTNFVVEAINFAHNYDATTVSWPGHSYDAGSQEGQALLGTPNGSSVAHMLIQHKHELGHKTIEKVTVFYREKSLMLLFHIVDV</sequence>
<name>A0A6A5R1T9_AMPQU</name>
<protein>
    <submittedName>
        <fullName evidence="1">Uncharacterized protein</fullName>
    </submittedName>
</protein>
<proteinExistence type="predicted"/>
<reference evidence="1" key="1">
    <citation type="journal article" date="2020" name="Stud. Mycol.">
        <title>101 Dothideomycetes genomes: a test case for predicting lifestyles and emergence of pathogens.</title>
        <authorList>
            <person name="Haridas S."/>
            <person name="Albert R."/>
            <person name="Binder M."/>
            <person name="Bloem J."/>
            <person name="Labutti K."/>
            <person name="Salamov A."/>
            <person name="Andreopoulos B."/>
            <person name="Baker S."/>
            <person name="Barry K."/>
            <person name="Bills G."/>
            <person name="Bluhm B."/>
            <person name="Cannon C."/>
            <person name="Castanera R."/>
            <person name="Culley D."/>
            <person name="Daum C."/>
            <person name="Ezra D."/>
            <person name="Gonzalez J."/>
            <person name="Henrissat B."/>
            <person name="Kuo A."/>
            <person name="Liang C."/>
            <person name="Lipzen A."/>
            <person name="Lutzoni F."/>
            <person name="Magnuson J."/>
            <person name="Mondo S."/>
            <person name="Nolan M."/>
            <person name="Ohm R."/>
            <person name="Pangilinan J."/>
            <person name="Park H.-J."/>
            <person name="Ramirez L."/>
            <person name="Alfaro M."/>
            <person name="Sun H."/>
            <person name="Tritt A."/>
            <person name="Yoshinaga Y."/>
            <person name="Zwiers L.-H."/>
            <person name="Turgeon B."/>
            <person name="Goodwin S."/>
            <person name="Spatafora J."/>
            <person name="Crous P."/>
            <person name="Grigoriev I."/>
        </authorList>
    </citation>
    <scope>NUCLEOTIDE SEQUENCE</scope>
    <source>
        <strain evidence="1">HMLAC05119</strain>
    </source>
</reference>
<evidence type="ECO:0000313" key="1">
    <source>
        <dbReference type="EMBL" id="KAF1920756.1"/>
    </source>
</evidence>
<gene>
    <name evidence="1" type="ORF">BDU57DRAFT_429785</name>
</gene>
<feature type="non-terminal residue" evidence="1">
    <location>
        <position position="241"/>
    </location>
</feature>
<feature type="non-terminal residue" evidence="1">
    <location>
        <position position="1"/>
    </location>
</feature>
<dbReference type="OrthoDB" id="5337308at2759"/>
<dbReference type="EMBL" id="ML979132">
    <property type="protein sequence ID" value="KAF1920756.1"/>
    <property type="molecule type" value="Genomic_DNA"/>
</dbReference>